<dbReference type="EMBL" id="JABANM010000550">
    <property type="protein sequence ID" value="KAF4755754.1"/>
    <property type="molecule type" value="Genomic_DNA"/>
</dbReference>
<dbReference type="GO" id="GO:0016887">
    <property type="term" value="F:ATP hydrolysis activity"/>
    <property type="evidence" value="ECO:0007669"/>
    <property type="project" value="TreeGrafter"/>
</dbReference>
<dbReference type="InterPro" id="IPR009057">
    <property type="entry name" value="Homeodomain-like_sf"/>
</dbReference>
<feature type="coiled-coil region" evidence="2">
    <location>
        <begin position="271"/>
        <end position="298"/>
    </location>
</feature>
<feature type="region of interest" description="Disordered" evidence="3">
    <location>
        <begin position="61"/>
        <end position="80"/>
    </location>
</feature>
<gene>
    <name evidence="5" type="ORF">FOZ62_019135</name>
</gene>
<dbReference type="SUPFAM" id="SSF101224">
    <property type="entry name" value="HAND domain of the nucleosome remodeling ATPase ISWI"/>
    <property type="match status" value="1"/>
</dbReference>
<dbReference type="InterPro" id="IPR036306">
    <property type="entry name" value="ISWI_HAND-dom_sf"/>
</dbReference>
<dbReference type="Gene3D" id="1.10.10.60">
    <property type="entry name" value="Homeodomain-like"/>
    <property type="match status" value="2"/>
</dbReference>
<evidence type="ECO:0000313" key="6">
    <source>
        <dbReference type="Proteomes" id="UP000574390"/>
    </source>
</evidence>
<dbReference type="GO" id="GO:0003677">
    <property type="term" value="F:DNA binding"/>
    <property type="evidence" value="ECO:0007669"/>
    <property type="project" value="InterPro"/>
</dbReference>
<feature type="compositionally biased region" description="Basic and acidic residues" evidence="3">
    <location>
        <begin position="63"/>
        <end position="72"/>
    </location>
</feature>
<dbReference type="GO" id="GO:0031491">
    <property type="term" value="F:nucleosome binding"/>
    <property type="evidence" value="ECO:0007669"/>
    <property type="project" value="InterPro"/>
</dbReference>
<evidence type="ECO:0000256" key="3">
    <source>
        <dbReference type="SAM" id="MobiDB-lite"/>
    </source>
</evidence>
<feature type="region of interest" description="Disordered" evidence="3">
    <location>
        <begin position="406"/>
        <end position="493"/>
    </location>
</feature>
<name>A0A7J6UEU6_PEROL</name>
<protein>
    <recommendedName>
        <fullName evidence="4">Myb-like domain-containing protein</fullName>
    </recommendedName>
</protein>
<dbReference type="CDD" id="cd00167">
    <property type="entry name" value="SANT"/>
    <property type="match status" value="1"/>
</dbReference>
<reference evidence="5 6" key="1">
    <citation type="submission" date="2020-04" db="EMBL/GenBank/DDBJ databases">
        <title>Perkinsus olseni comparative genomics.</title>
        <authorList>
            <person name="Bogema D.R."/>
        </authorList>
    </citation>
    <scope>NUCLEOTIDE SEQUENCE [LARGE SCALE GENOMIC DNA]</scope>
    <source>
        <strain evidence="5">ATCC PRA-205</strain>
    </source>
</reference>
<comment type="caution">
    <text evidence="5">The sequence shown here is derived from an EMBL/GenBank/DDBJ whole genome shotgun (WGS) entry which is preliminary data.</text>
</comment>
<dbReference type="Pfam" id="PF09111">
    <property type="entry name" value="SLIDE"/>
    <property type="match status" value="1"/>
</dbReference>
<organism evidence="5 6">
    <name type="scientific">Perkinsus olseni</name>
    <name type="common">Perkinsus atlanticus</name>
    <dbReference type="NCBI Taxonomy" id="32597"/>
    <lineage>
        <taxon>Eukaryota</taxon>
        <taxon>Sar</taxon>
        <taxon>Alveolata</taxon>
        <taxon>Perkinsozoa</taxon>
        <taxon>Perkinsea</taxon>
        <taxon>Perkinsida</taxon>
        <taxon>Perkinsidae</taxon>
        <taxon>Perkinsus</taxon>
    </lineage>
</organism>
<feature type="domain" description="Myb-like" evidence="4">
    <location>
        <begin position="329"/>
        <end position="390"/>
    </location>
</feature>
<dbReference type="PANTHER" id="PTHR45623:SF14">
    <property type="entry name" value="CHROMODOMAIN-HELICASE-DNA-BINDING PROTEIN 1"/>
    <property type="match status" value="1"/>
</dbReference>
<evidence type="ECO:0000313" key="5">
    <source>
        <dbReference type="EMBL" id="KAF4755754.1"/>
    </source>
</evidence>
<feature type="region of interest" description="Disordered" evidence="3">
    <location>
        <begin position="156"/>
        <end position="193"/>
    </location>
</feature>
<dbReference type="GO" id="GO:0034728">
    <property type="term" value="P:nucleosome organization"/>
    <property type="evidence" value="ECO:0007669"/>
    <property type="project" value="TreeGrafter"/>
</dbReference>
<feature type="compositionally biased region" description="Low complexity" evidence="3">
    <location>
        <begin position="165"/>
        <end position="174"/>
    </location>
</feature>
<dbReference type="SMART" id="SM00717">
    <property type="entry name" value="SANT"/>
    <property type="match status" value="2"/>
</dbReference>
<dbReference type="SUPFAM" id="SSF46689">
    <property type="entry name" value="Homeodomain-like"/>
    <property type="match status" value="2"/>
</dbReference>
<dbReference type="GO" id="GO:0000785">
    <property type="term" value="C:chromatin"/>
    <property type="evidence" value="ECO:0007669"/>
    <property type="project" value="TreeGrafter"/>
</dbReference>
<proteinExistence type="predicted"/>
<dbReference type="Proteomes" id="UP000574390">
    <property type="component" value="Unassembled WGS sequence"/>
</dbReference>
<dbReference type="GO" id="GO:0140658">
    <property type="term" value="F:ATP-dependent chromatin remodeler activity"/>
    <property type="evidence" value="ECO:0007669"/>
    <property type="project" value="TreeGrafter"/>
</dbReference>
<accession>A0A7J6UEU6</accession>
<dbReference type="GO" id="GO:0042393">
    <property type="term" value="F:histone binding"/>
    <property type="evidence" value="ECO:0007669"/>
    <property type="project" value="TreeGrafter"/>
</dbReference>
<evidence type="ECO:0000256" key="1">
    <source>
        <dbReference type="ARBA" id="ARBA00023242"/>
    </source>
</evidence>
<sequence>EVSQIIRFGAQEVFKPSEGQQDVDIDAILKTAEERTADIDAQMATLSETLNINTLSLDGSVLDSHKPVKDEQEPSTDEDLPEELKLAAKGIYDIGPRVRKERFQLVEDHPVPRKKRTRVPEWRTEVGGGYDHQLYNGERLDELDKIEYAWNKYKATGSAPKSEETASASPSPSEGESESEQPKDDEPPPEFTPAMKAEKKRLLSEGFPHWSKKQFNAFVRGCKTHGKDKLAKITEEIEDKSPSEVRMFHQAFFSRAEKMMGKAGARIIQDIDKCTQQVQELQESIEALNNRIEDFGDEEGNVWADLKLPADHADNRANRRVHIDGSNQFERFWSEAEDRALMCALYKCGYGKWEEIRALLRYSVVHQFNFNLQLRTTDQIKKRCDQLMAMNFKEEKVALEEALRAAASAKKKRKHHKDSAQKGSAKKPRKRENGDDGSPESQPRKKAKTRGKSGATPTRPKGNQHDRASVKSADSGASGKKKKSSAKRLPLPREGEYVRPAEYAGRITKFFETNNYTRSVPRYLDHVPGLVFANAEEFRHNCPQLLLLCLLLDVERSLEATYASVFTDGATHLLSTAQRRWDEYARLRSSDPIVISHAERFPMSWLGWPIDEAERRARAYYKRITSTLDDPRKREEFFRLLYKMGDAPLMDEPWEAGLHEVMDALASITGIEYFPYGGTLLALVERDIDILIGVNSPADWSNRVAFDLATALTDERGWMGCYQKASIPLDAMVAGIPYRKDLLQCLKTQPDGQLLLADFASYIIVNSSTTGAHSYFQRDCSNDGRCATVEFLSNNASAFNNVNLVYPFGTCRAYNRTVQCPRRPLEFTRAFHKLGQHDCLAIPSLFSRDPRDPRNADFGLRGLTPHDVSIIRRIAEDLQSGGYASMREELESTRCVEVQKALKPNITCIGCGVSLQQYVTTA</sequence>
<dbReference type="InterPro" id="IPR015195">
    <property type="entry name" value="SLIDE"/>
</dbReference>
<dbReference type="GO" id="GO:0005634">
    <property type="term" value="C:nucleus"/>
    <property type="evidence" value="ECO:0007669"/>
    <property type="project" value="InterPro"/>
</dbReference>
<evidence type="ECO:0000256" key="2">
    <source>
        <dbReference type="SAM" id="Coils"/>
    </source>
</evidence>
<dbReference type="AlphaFoldDB" id="A0A7J6UEU6"/>
<evidence type="ECO:0000259" key="4">
    <source>
        <dbReference type="SMART" id="SM00717"/>
    </source>
</evidence>
<dbReference type="InterPro" id="IPR001005">
    <property type="entry name" value="SANT/Myb"/>
</dbReference>
<keyword evidence="1" id="KW-0539">Nucleus</keyword>
<dbReference type="PANTHER" id="PTHR45623">
    <property type="entry name" value="CHROMODOMAIN-HELICASE-DNA-BINDING PROTEIN 3-RELATED-RELATED"/>
    <property type="match status" value="1"/>
</dbReference>
<keyword evidence="2" id="KW-0175">Coiled coil</keyword>
<feature type="domain" description="Myb-like" evidence="4">
    <location>
        <begin position="206"/>
        <end position="255"/>
    </location>
</feature>
<feature type="non-terminal residue" evidence="5">
    <location>
        <position position="1"/>
    </location>
</feature>